<protein>
    <submittedName>
        <fullName evidence="1">Hydrolase of the HAD superfamily</fullName>
    </submittedName>
</protein>
<dbReference type="AlphaFoldDB" id="A0AAE2MM28"/>
<sequence length="197" mass="21839">MAKFRCVLSDVHNVAIMWNPLIVSELEHEFGLPIGTIMTSAFGSEIGFAATVGRVHHEDWAAELAKNLPSELVRRWLSYLGDLNHEYITLLRSLKSSGIRVGFVTNATSRLEKEMLHHGFADAADFIVASYQIGKAKPDAEFYKFAITKAACSTDQILYIDDDPRFVSAGARAGITSIQYVGNAKIYEQLAEHGFDI</sequence>
<accession>A0AAE2MM28</accession>
<dbReference type="SUPFAM" id="SSF56784">
    <property type="entry name" value="HAD-like"/>
    <property type="match status" value="1"/>
</dbReference>
<dbReference type="RefSeq" id="WP_183608767.1">
    <property type="nucleotide sequence ID" value="NZ_JACHAZ010000004.1"/>
</dbReference>
<dbReference type="PANTHER" id="PTHR43611">
    <property type="entry name" value="ALPHA-D-GLUCOSE 1-PHOSPHATE PHOSPHATASE"/>
    <property type="match status" value="1"/>
</dbReference>
<proteinExistence type="predicted"/>
<dbReference type="EMBL" id="JACIGO010000005">
    <property type="protein sequence ID" value="MBB4291991.1"/>
    <property type="molecule type" value="Genomic_DNA"/>
</dbReference>
<gene>
    <name evidence="1" type="ORF">GGE16_004067</name>
</gene>
<dbReference type="Pfam" id="PF13419">
    <property type="entry name" value="HAD_2"/>
    <property type="match status" value="1"/>
</dbReference>
<evidence type="ECO:0000313" key="2">
    <source>
        <dbReference type="Proteomes" id="UP000538507"/>
    </source>
</evidence>
<dbReference type="PRINTS" id="PR00413">
    <property type="entry name" value="HADHALOGNASE"/>
</dbReference>
<dbReference type="NCBIfam" id="TIGR01509">
    <property type="entry name" value="HAD-SF-IA-v3"/>
    <property type="match status" value="1"/>
</dbReference>
<reference evidence="1 2" key="1">
    <citation type="submission" date="2020-08" db="EMBL/GenBank/DDBJ databases">
        <title>Genomic Encyclopedia of Type Strains, Phase IV (KMG-V): Genome sequencing to study the core and pangenomes of soil and plant-associated prokaryotes.</title>
        <authorList>
            <person name="Whitman W."/>
        </authorList>
    </citation>
    <scope>NUCLEOTIDE SEQUENCE [LARGE SCALE GENOMIC DNA]</scope>
    <source>
        <strain evidence="1 2">SEMIA 415</strain>
    </source>
</reference>
<organism evidence="1 2">
    <name type="scientific">Rhizobium leguminosarum</name>
    <dbReference type="NCBI Taxonomy" id="384"/>
    <lineage>
        <taxon>Bacteria</taxon>
        <taxon>Pseudomonadati</taxon>
        <taxon>Pseudomonadota</taxon>
        <taxon>Alphaproteobacteria</taxon>
        <taxon>Hyphomicrobiales</taxon>
        <taxon>Rhizobiaceae</taxon>
        <taxon>Rhizobium/Agrobacterium group</taxon>
        <taxon>Rhizobium</taxon>
    </lineage>
</organism>
<name>A0AAE2MM28_RHILE</name>
<dbReference type="InterPro" id="IPR023214">
    <property type="entry name" value="HAD_sf"/>
</dbReference>
<dbReference type="PANTHER" id="PTHR43611:SF3">
    <property type="entry name" value="FLAVIN MONONUCLEOTIDE HYDROLASE 1, CHLOROPLATIC"/>
    <property type="match status" value="1"/>
</dbReference>
<dbReference type="Gene3D" id="3.40.50.1000">
    <property type="entry name" value="HAD superfamily/HAD-like"/>
    <property type="match status" value="1"/>
</dbReference>
<dbReference type="InterPro" id="IPR041492">
    <property type="entry name" value="HAD_2"/>
</dbReference>
<dbReference type="InterPro" id="IPR036412">
    <property type="entry name" value="HAD-like_sf"/>
</dbReference>
<dbReference type="InterPro" id="IPR006439">
    <property type="entry name" value="HAD-SF_hydro_IA"/>
</dbReference>
<dbReference type="Proteomes" id="UP000538507">
    <property type="component" value="Unassembled WGS sequence"/>
</dbReference>
<evidence type="ECO:0000313" key="1">
    <source>
        <dbReference type="EMBL" id="MBB4291991.1"/>
    </source>
</evidence>
<dbReference type="GO" id="GO:0016787">
    <property type="term" value="F:hydrolase activity"/>
    <property type="evidence" value="ECO:0007669"/>
    <property type="project" value="UniProtKB-KW"/>
</dbReference>
<comment type="caution">
    <text evidence="1">The sequence shown here is derived from an EMBL/GenBank/DDBJ whole genome shotgun (WGS) entry which is preliminary data.</text>
</comment>
<keyword evidence="1" id="KW-0378">Hydrolase</keyword>